<reference evidence="2 3" key="1">
    <citation type="submission" date="2018-01" db="EMBL/GenBank/DDBJ databases">
        <title>Draft genome sequences of clinical isolates and type strains of oral Veillonella including Veillonella infantum sp., nov.</title>
        <authorList>
            <person name="Mashima I."/>
            <person name="Liao Y.-C."/>
            <person name="Sabharwal A."/>
            <person name="Haase E.M."/>
            <person name="Nakazawa F."/>
            <person name="Scannapieco F.A."/>
        </authorList>
    </citation>
    <scope>NUCLEOTIDE SEQUENCE [LARGE SCALE GENOMIC DNA]</scope>
    <source>
        <strain evidence="2 3">Y6</strain>
    </source>
</reference>
<keyword evidence="1" id="KW-1133">Transmembrane helix</keyword>
<keyword evidence="1" id="KW-0812">Transmembrane</keyword>
<evidence type="ECO:0000256" key="1">
    <source>
        <dbReference type="SAM" id="Phobius"/>
    </source>
</evidence>
<evidence type="ECO:0000313" key="3">
    <source>
        <dbReference type="Proteomes" id="UP000238877"/>
    </source>
</evidence>
<comment type="caution">
    <text evidence="2">The sequence shown here is derived from an EMBL/GenBank/DDBJ whole genome shotgun (WGS) entry which is preliminary data.</text>
</comment>
<feature type="transmembrane region" description="Helical" evidence="1">
    <location>
        <begin position="15"/>
        <end position="37"/>
    </location>
</feature>
<proteinExistence type="predicted"/>
<dbReference type="EMBL" id="PPDF01000008">
    <property type="protein sequence ID" value="PQL25158.1"/>
    <property type="molecule type" value="Genomic_DNA"/>
</dbReference>
<dbReference type="Proteomes" id="UP000238877">
    <property type="component" value="Unassembled WGS sequence"/>
</dbReference>
<protein>
    <submittedName>
        <fullName evidence="2">Uncharacterized protein</fullName>
    </submittedName>
</protein>
<evidence type="ECO:0000313" key="2">
    <source>
        <dbReference type="EMBL" id="PQL25158.1"/>
    </source>
</evidence>
<feature type="transmembrane region" description="Helical" evidence="1">
    <location>
        <begin position="49"/>
        <end position="71"/>
    </location>
</feature>
<dbReference type="STRING" id="1110546.GCA_001078375_01671"/>
<sequence>MSELIIFFRNIDPQFYVCIFGLIVTGIGIYNPLLLGLYSPDNSYNESSIMILIFRLISGMLFLIMVLYLLYRLVTGTWFGTQS</sequence>
<gene>
    <name evidence="2" type="ORF">VTHSUH11_03440</name>
</gene>
<accession>A0A2S7ZPF3</accession>
<organism evidence="2 3">
    <name type="scientific">Veillonella tobetsuensis</name>
    <dbReference type="NCBI Taxonomy" id="1110546"/>
    <lineage>
        <taxon>Bacteria</taxon>
        <taxon>Bacillati</taxon>
        <taxon>Bacillota</taxon>
        <taxon>Negativicutes</taxon>
        <taxon>Veillonellales</taxon>
        <taxon>Veillonellaceae</taxon>
        <taxon>Veillonella</taxon>
    </lineage>
</organism>
<name>A0A2S7ZPF3_9FIRM</name>
<keyword evidence="1" id="KW-0472">Membrane</keyword>
<dbReference type="AlphaFoldDB" id="A0A2S7ZPF3"/>